<gene>
    <name evidence="2" type="ORF">HY57_20325</name>
</gene>
<proteinExistence type="predicted"/>
<accession>A0A075K5L5</accession>
<feature type="transmembrane region" description="Helical" evidence="1">
    <location>
        <begin position="49"/>
        <end position="69"/>
    </location>
</feature>
<dbReference type="OrthoDB" id="7063804at2"/>
<keyword evidence="3" id="KW-1185">Reference proteome</keyword>
<keyword evidence="1" id="KW-0812">Transmembrane</keyword>
<name>A0A075K5L5_9GAMM</name>
<dbReference type="KEGG" id="dja:HY57_20325"/>
<dbReference type="EMBL" id="CP008884">
    <property type="protein sequence ID" value="AIF49439.1"/>
    <property type="molecule type" value="Genomic_DNA"/>
</dbReference>
<dbReference type="PATRIC" id="fig|1217721.7.peg.4163"/>
<reference evidence="2 3" key="1">
    <citation type="submission" date="2014-07" db="EMBL/GenBank/DDBJ databases">
        <title>Complete Genome Sequence of Dyella japonica Strain A8 Isolated from Malaysian Tropical Soil.</title>
        <authorList>
            <person name="Hui R.K.H."/>
            <person name="Chen J.-W."/>
            <person name="Chan K.-G."/>
            <person name="Leung F.C.C."/>
        </authorList>
    </citation>
    <scope>NUCLEOTIDE SEQUENCE [LARGE SCALE GENOMIC DNA]</scope>
    <source>
        <strain evidence="2 3">A8</strain>
    </source>
</reference>
<sequence length="99" mass="10871">MEQGKGAIESGLRRIRIRRWVSYGLFVGWLPCGIAVSKVTSSGKIDMTLALVYMVAILISGVMVGFSICPRCKQYFFMGTYTNTFSAKCMNCGLPLSGE</sequence>
<dbReference type="Proteomes" id="UP000027987">
    <property type="component" value="Chromosome"/>
</dbReference>
<evidence type="ECO:0000256" key="1">
    <source>
        <dbReference type="SAM" id="Phobius"/>
    </source>
</evidence>
<dbReference type="AlphaFoldDB" id="A0A075K5L5"/>
<evidence type="ECO:0000313" key="3">
    <source>
        <dbReference type="Proteomes" id="UP000027987"/>
    </source>
</evidence>
<dbReference type="RefSeq" id="WP_019467014.1">
    <property type="nucleotide sequence ID" value="NZ_ALOY01000181.1"/>
</dbReference>
<keyword evidence="1" id="KW-1133">Transmembrane helix</keyword>
<feature type="transmembrane region" description="Helical" evidence="1">
    <location>
        <begin position="20"/>
        <end position="37"/>
    </location>
</feature>
<dbReference type="HOGENOM" id="CLU_2315814_0_0_6"/>
<keyword evidence="1" id="KW-0472">Membrane</keyword>
<evidence type="ECO:0000313" key="2">
    <source>
        <dbReference type="EMBL" id="AIF49439.1"/>
    </source>
</evidence>
<protein>
    <submittedName>
        <fullName evidence="2">Uncharacterized protein</fullName>
    </submittedName>
</protein>
<organism evidence="2 3">
    <name type="scientific">Dyella japonica A8</name>
    <dbReference type="NCBI Taxonomy" id="1217721"/>
    <lineage>
        <taxon>Bacteria</taxon>
        <taxon>Pseudomonadati</taxon>
        <taxon>Pseudomonadota</taxon>
        <taxon>Gammaproteobacteria</taxon>
        <taxon>Lysobacterales</taxon>
        <taxon>Rhodanobacteraceae</taxon>
        <taxon>Dyella</taxon>
    </lineage>
</organism>